<gene>
    <name evidence="2" type="ORF">CEXT_690131</name>
</gene>
<dbReference type="InterPro" id="IPR035437">
    <property type="entry name" value="SNase_OB-fold_sf"/>
</dbReference>
<dbReference type="Gene3D" id="2.30.30.140">
    <property type="match status" value="1"/>
</dbReference>
<proteinExistence type="predicted"/>
<name>A0AAV4PS21_CAEEX</name>
<dbReference type="Proteomes" id="UP001054945">
    <property type="component" value="Unassembled WGS sequence"/>
</dbReference>
<comment type="caution">
    <text evidence="2">The sequence shown here is derived from an EMBL/GenBank/DDBJ whole genome shotgun (WGS) entry which is preliminary data.</text>
</comment>
<dbReference type="EMBL" id="BPLR01004937">
    <property type="protein sequence ID" value="GIX98624.1"/>
    <property type="molecule type" value="Genomic_DNA"/>
</dbReference>
<dbReference type="SUPFAM" id="SSF63748">
    <property type="entry name" value="Tudor/PWWP/MBT"/>
    <property type="match status" value="1"/>
</dbReference>
<feature type="domain" description="Tudor" evidence="1">
    <location>
        <begin position="71"/>
        <end position="130"/>
    </location>
</feature>
<evidence type="ECO:0000259" key="1">
    <source>
        <dbReference type="PROSITE" id="PS50304"/>
    </source>
</evidence>
<sequence>MAITSEETPAVAALEDTSASSIVSEDTLAMLYSFTRPHFCTSSFRRFWTLKDFTDSLTSTCDHFPPPNMPYVKEGDVCVYRRDDFNFWCRTKVLNVLENGVAAIRFLDYGGYLIVPVQTLKQIPSEYLRLPFQAVECHVYDILPADSLQWSQQCQQEVHRLVFASSNAVLRVVVLGYNGEVPIVQVLYAPYAPHNDLSRHLISVGLARSMTVCARSTGALQFHCAS</sequence>
<dbReference type="InterPro" id="IPR050621">
    <property type="entry name" value="Tudor_domain_containing"/>
</dbReference>
<reference evidence="2 3" key="1">
    <citation type="submission" date="2021-06" db="EMBL/GenBank/DDBJ databases">
        <title>Caerostris extrusa draft genome.</title>
        <authorList>
            <person name="Kono N."/>
            <person name="Arakawa K."/>
        </authorList>
    </citation>
    <scope>NUCLEOTIDE SEQUENCE [LARGE SCALE GENOMIC DNA]</scope>
</reference>
<dbReference type="Gene3D" id="2.40.50.90">
    <property type="match status" value="1"/>
</dbReference>
<dbReference type="PROSITE" id="PS50304">
    <property type="entry name" value="TUDOR"/>
    <property type="match status" value="1"/>
</dbReference>
<evidence type="ECO:0000313" key="3">
    <source>
        <dbReference type="Proteomes" id="UP001054945"/>
    </source>
</evidence>
<dbReference type="InterPro" id="IPR002999">
    <property type="entry name" value="Tudor"/>
</dbReference>
<organism evidence="2 3">
    <name type="scientific">Caerostris extrusa</name>
    <name type="common">Bark spider</name>
    <name type="synonym">Caerostris bankana</name>
    <dbReference type="NCBI Taxonomy" id="172846"/>
    <lineage>
        <taxon>Eukaryota</taxon>
        <taxon>Metazoa</taxon>
        <taxon>Ecdysozoa</taxon>
        <taxon>Arthropoda</taxon>
        <taxon>Chelicerata</taxon>
        <taxon>Arachnida</taxon>
        <taxon>Araneae</taxon>
        <taxon>Araneomorphae</taxon>
        <taxon>Entelegynae</taxon>
        <taxon>Araneoidea</taxon>
        <taxon>Araneidae</taxon>
        <taxon>Caerostris</taxon>
    </lineage>
</organism>
<dbReference type="GO" id="GO:0005737">
    <property type="term" value="C:cytoplasm"/>
    <property type="evidence" value="ECO:0007669"/>
    <property type="project" value="UniProtKB-ARBA"/>
</dbReference>
<dbReference type="AlphaFoldDB" id="A0AAV4PS21"/>
<evidence type="ECO:0000313" key="2">
    <source>
        <dbReference type="EMBL" id="GIX98624.1"/>
    </source>
</evidence>
<accession>A0AAV4PS21</accession>
<protein>
    <recommendedName>
        <fullName evidence="1">Tudor domain-containing protein</fullName>
    </recommendedName>
</protein>
<dbReference type="Pfam" id="PF00567">
    <property type="entry name" value="TUDOR"/>
    <property type="match status" value="1"/>
</dbReference>
<keyword evidence="3" id="KW-1185">Reference proteome</keyword>
<dbReference type="PANTHER" id="PTHR22948">
    <property type="entry name" value="TUDOR DOMAIN CONTAINING PROTEIN"/>
    <property type="match status" value="1"/>
</dbReference>
<dbReference type="PANTHER" id="PTHR22948:SF65">
    <property type="entry name" value="A-KINASE ANCHORING PROTEIN 1"/>
    <property type="match status" value="1"/>
</dbReference>